<dbReference type="InterPro" id="IPR042217">
    <property type="entry name" value="T4SS_VirB10/TrbI"/>
</dbReference>
<evidence type="ECO:0000256" key="6">
    <source>
        <dbReference type="ARBA" id="ARBA00023136"/>
    </source>
</evidence>
<evidence type="ECO:0000256" key="4">
    <source>
        <dbReference type="ARBA" id="ARBA00022692"/>
    </source>
</evidence>
<feature type="region of interest" description="Disordered" evidence="7">
    <location>
        <begin position="120"/>
        <end position="156"/>
    </location>
</feature>
<name>A0A4R3QS09_9HYPH</name>
<evidence type="ECO:0000313" key="10">
    <source>
        <dbReference type="Proteomes" id="UP000295547"/>
    </source>
</evidence>
<dbReference type="InterPro" id="IPR005498">
    <property type="entry name" value="T4SS_VirB10/TraB/TrbI"/>
</dbReference>
<evidence type="ECO:0000313" key="9">
    <source>
        <dbReference type="EMBL" id="TCU21286.1"/>
    </source>
</evidence>
<feature type="transmembrane region" description="Helical" evidence="8">
    <location>
        <begin position="28"/>
        <end position="47"/>
    </location>
</feature>
<sequence length="394" mass="42471">MAEEDTTPIPGERAQTSVGRSRLDNSPILKRGVVGVAILAFVVFALWSMRAQNKPPQGTHPERVVIRQTSEFEPAREPVQPVAMPAEVQLPTPVVSEEAPAEEDKLLDAARRAPVIAYGGEKAPATHRQNNSPDAPSDDFPLDAGPGPVGSQAENEDQRFNRMLTPTQLQGSRAGTLGNRDFIVAMGTSIPCVLETALSSDQPGFASCLVNRDVLSDNGRVVLMEKGTQIVGEYRGSLRRGQKRLFVLWSRAKTPKGVIIALASPATDTLGRAGMDGYVDTHWWERFGSAILLSIVGDATSYASGRFEQGDVEAENTTGAGRQAAAIAVEQSINIAPTLLKHQGDPVLIFVARDLDFSGVYRLRVTEPRNRIYDRAVLGDFSPASTFATKSAGR</sequence>
<feature type="region of interest" description="Disordered" evidence="7">
    <location>
        <begin position="1"/>
        <end position="20"/>
    </location>
</feature>
<gene>
    <name evidence="9" type="ORF">EV130_111143</name>
</gene>
<dbReference type="GO" id="GO:0005886">
    <property type="term" value="C:plasma membrane"/>
    <property type="evidence" value="ECO:0007669"/>
    <property type="project" value="UniProtKB-SubCell"/>
</dbReference>
<evidence type="ECO:0000256" key="5">
    <source>
        <dbReference type="ARBA" id="ARBA00022989"/>
    </source>
</evidence>
<dbReference type="RefSeq" id="WP_132662050.1">
    <property type="nucleotide sequence ID" value="NZ_SMBJ01000011.1"/>
</dbReference>
<dbReference type="CDD" id="cd16429">
    <property type="entry name" value="VirB10"/>
    <property type="match status" value="1"/>
</dbReference>
<keyword evidence="4 8" id="KW-0812">Transmembrane</keyword>
<comment type="similarity">
    <text evidence="2">Belongs to the TrbI/VirB10 family.</text>
</comment>
<dbReference type="InterPro" id="IPR047695">
    <property type="entry name" value="T4SS_VirB10/PtlG"/>
</dbReference>
<comment type="subcellular location">
    <subcellularLocation>
        <location evidence="1">Cell membrane</location>
        <topology evidence="1">Single-pass membrane protein</topology>
    </subcellularLocation>
</comment>
<comment type="caution">
    <text evidence="9">The sequence shown here is derived from an EMBL/GenBank/DDBJ whole genome shotgun (WGS) entry which is preliminary data.</text>
</comment>
<organism evidence="9 10">
    <name type="scientific">Rhizobium azibense</name>
    <dbReference type="NCBI Taxonomy" id="1136135"/>
    <lineage>
        <taxon>Bacteria</taxon>
        <taxon>Pseudomonadati</taxon>
        <taxon>Pseudomonadota</taxon>
        <taxon>Alphaproteobacteria</taxon>
        <taxon>Hyphomicrobiales</taxon>
        <taxon>Rhizobiaceae</taxon>
        <taxon>Rhizobium/Agrobacterium group</taxon>
        <taxon>Rhizobium</taxon>
    </lineage>
</organism>
<keyword evidence="3" id="KW-1003">Cell membrane</keyword>
<dbReference type="NCBIfam" id="NF038091">
    <property type="entry name" value="T4SS_VirB10"/>
    <property type="match status" value="1"/>
</dbReference>
<dbReference type="Pfam" id="PF03743">
    <property type="entry name" value="TrbI"/>
    <property type="match status" value="1"/>
</dbReference>
<protein>
    <submittedName>
        <fullName evidence="9">Type IV secretion system protein VirB10</fullName>
    </submittedName>
</protein>
<dbReference type="Proteomes" id="UP000295547">
    <property type="component" value="Unassembled WGS sequence"/>
</dbReference>
<dbReference type="Gene3D" id="2.40.128.260">
    <property type="entry name" value="Type IV secretion system, VirB10/TraB/TrbI"/>
    <property type="match status" value="2"/>
</dbReference>
<keyword evidence="5 8" id="KW-1133">Transmembrane helix</keyword>
<evidence type="ECO:0000256" key="7">
    <source>
        <dbReference type="SAM" id="MobiDB-lite"/>
    </source>
</evidence>
<evidence type="ECO:0000256" key="3">
    <source>
        <dbReference type="ARBA" id="ARBA00022475"/>
    </source>
</evidence>
<evidence type="ECO:0000256" key="2">
    <source>
        <dbReference type="ARBA" id="ARBA00010265"/>
    </source>
</evidence>
<reference evidence="9 10" key="1">
    <citation type="submission" date="2019-03" db="EMBL/GenBank/DDBJ databases">
        <title>Genomic Encyclopedia of Type Strains, Phase IV (KMG-V): Genome sequencing to study the core and pangenomes of soil and plant-associated prokaryotes.</title>
        <authorList>
            <person name="Whitman W."/>
        </authorList>
    </citation>
    <scope>NUCLEOTIDE SEQUENCE [LARGE SCALE GENOMIC DNA]</scope>
    <source>
        <strain evidence="9 10">Gr42</strain>
    </source>
</reference>
<dbReference type="OrthoDB" id="9807354at2"/>
<dbReference type="EMBL" id="SMBJ01000011">
    <property type="protein sequence ID" value="TCU21286.1"/>
    <property type="molecule type" value="Genomic_DNA"/>
</dbReference>
<dbReference type="AlphaFoldDB" id="A0A4R3QS09"/>
<evidence type="ECO:0000256" key="1">
    <source>
        <dbReference type="ARBA" id="ARBA00004162"/>
    </source>
</evidence>
<keyword evidence="6 8" id="KW-0472">Membrane</keyword>
<proteinExistence type="inferred from homology"/>
<accession>A0A4R3QS09</accession>
<evidence type="ECO:0000256" key="8">
    <source>
        <dbReference type="SAM" id="Phobius"/>
    </source>
</evidence>
<keyword evidence="10" id="KW-1185">Reference proteome</keyword>